<evidence type="ECO:0000256" key="1">
    <source>
        <dbReference type="SAM" id="MobiDB-lite"/>
    </source>
</evidence>
<reference evidence="2" key="1">
    <citation type="submission" date="2020-12" db="EMBL/GenBank/DDBJ databases">
        <title>WGS assembly of Carya illinoinensis cv. Pawnee.</title>
        <authorList>
            <person name="Platts A."/>
            <person name="Shu S."/>
            <person name="Wright S."/>
            <person name="Barry K."/>
            <person name="Edger P."/>
            <person name="Pires J.C."/>
            <person name="Schmutz J."/>
        </authorList>
    </citation>
    <scope>NUCLEOTIDE SEQUENCE</scope>
    <source>
        <tissue evidence="2">Leaf</tissue>
    </source>
</reference>
<dbReference type="Proteomes" id="UP000811609">
    <property type="component" value="Chromosome 6"/>
</dbReference>
<feature type="region of interest" description="Disordered" evidence="1">
    <location>
        <begin position="29"/>
        <end position="65"/>
    </location>
</feature>
<evidence type="ECO:0000313" key="2">
    <source>
        <dbReference type="EMBL" id="KAG6651516.1"/>
    </source>
</evidence>
<proteinExistence type="predicted"/>
<dbReference type="AlphaFoldDB" id="A0A8T1QAJ8"/>
<name>A0A8T1QAJ8_CARIL</name>
<accession>A0A8T1QAJ8</accession>
<sequence>MESIWSQMSQNEICCFYYCHYLRSKMDNNNSSNNNSSIQTFPATSSKKKQKTKNKESQRQKVNSNLFNTRLLEEKPFFQKKNPFLSLISTEITVEEANSFQVQHQIIML</sequence>
<dbReference type="EMBL" id="CM031814">
    <property type="protein sequence ID" value="KAG6651516.1"/>
    <property type="molecule type" value="Genomic_DNA"/>
</dbReference>
<organism evidence="2 3">
    <name type="scientific">Carya illinoinensis</name>
    <name type="common">Pecan</name>
    <dbReference type="NCBI Taxonomy" id="32201"/>
    <lineage>
        <taxon>Eukaryota</taxon>
        <taxon>Viridiplantae</taxon>
        <taxon>Streptophyta</taxon>
        <taxon>Embryophyta</taxon>
        <taxon>Tracheophyta</taxon>
        <taxon>Spermatophyta</taxon>
        <taxon>Magnoliopsida</taxon>
        <taxon>eudicotyledons</taxon>
        <taxon>Gunneridae</taxon>
        <taxon>Pentapetalae</taxon>
        <taxon>rosids</taxon>
        <taxon>fabids</taxon>
        <taxon>Fagales</taxon>
        <taxon>Juglandaceae</taxon>
        <taxon>Carya</taxon>
    </lineage>
</organism>
<comment type="caution">
    <text evidence="2">The sequence shown here is derived from an EMBL/GenBank/DDBJ whole genome shotgun (WGS) entry which is preliminary data.</text>
</comment>
<keyword evidence="3" id="KW-1185">Reference proteome</keyword>
<gene>
    <name evidence="2" type="ORF">CIPAW_06G117400</name>
</gene>
<protein>
    <submittedName>
        <fullName evidence="2">Uncharacterized protein</fullName>
    </submittedName>
</protein>
<evidence type="ECO:0000313" key="3">
    <source>
        <dbReference type="Proteomes" id="UP000811609"/>
    </source>
</evidence>